<name>A0ACB0ZXQ1_MELEN</name>
<accession>A0ACB0ZXQ1</accession>
<protein>
    <submittedName>
        <fullName evidence="1">Uncharacterized protein</fullName>
    </submittedName>
</protein>
<sequence length="67" mass="8224">MLWELCRQSCCCLSCRCYRRCWRCTFICRNIAIAFDRRTFISCIFTAYTLCLFDYICEYYLKNLNLL</sequence>
<dbReference type="EMBL" id="CAVMJV010000051">
    <property type="protein sequence ID" value="CAK5083653.1"/>
    <property type="molecule type" value="Genomic_DNA"/>
</dbReference>
<reference evidence="1" key="1">
    <citation type="submission" date="2023-11" db="EMBL/GenBank/DDBJ databases">
        <authorList>
            <person name="Poullet M."/>
        </authorList>
    </citation>
    <scope>NUCLEOTIDE SEQUENCE</scope>
    <source>
        <strain evidence="1">E1834</strain>
    </source>
</reference>
<keyword evidence="2" id="KW-1185">Reference proteome</keyword>
<organism evidence="1 2">
    <name type="scientific">Meloidogyne enterolobii</name>
    <name type="common">Root-knot nematode worm</name>
    <name type="synonym">Meloidogyne mayaguensis</name>
    <dbReference type="NCBI Taxonomy" id="390850"/>
    <lineage>
        <taxon>Eukaryota</taxon>
        <taxon>Metazoa</taxon>
        <taxon>Ecdysozoa</taxon>
        <taxon>Nematoda</taxon>
        <taxon>Chromadorea</taxon>
        <taxon>Rhabditida</taxon>
        <taxon>Tylenchina</taxon>
        <taxon>Tylenchomorpha</taxon>
        <taxon>Tylenchoidea</taxon>
        <taxon>Meloidogynidae</taxon>
        <taxon>Meloidogyninae</taxon>
        <taxon>Meloidogyne</taxon>
    </lineage>
</organism>
<gene>
    <name evidence="1" type="ORF">MENTE1834_LOCUS31002</name>
</gene>
<evidence type="ECO:0000313" key="1">
    <source>
        <dbReference type="EMBL" id="CAK5083653.1"/>
    </source>
</evidence>
<dbReference type="Proteomes" id="UP001497535">
    <property type="component" value="Unassembled WGS sequence"/>
</dbReference>
<proteinExistence type="predicted"/>
<comment type="caution">
    <text evidence="1">The sequence shown here is derived from an EMBL/GenBank/DDBJ whole genome shotgun (WGS) entry which is preliminary data.</text>
</comment>
<evidence type="ECO:0000313" key="2">
    <source>
        <dbReference type="Proteomes" id="UP001497535"/>
    </source>
</evidence>